<dbReference type="Proteomes" id="UP001152622">
    <property type="component" value="Chromosome 2"/>
</dbReference>
<feature type="compositionally biased region" description="Basic and acidic residues" evidence="10">
    <location>
        <begin position="247"/>
        <end position="284"/>
    </location>
</feature>
<evidence type="ECO:0000259" key="12">
    <source>
        <dbReference type="Pfam" id="PF05609"/>
    </source>
</evidence>
<feature type="compositionally biased region" description="Basic and acidic residues" evidence="10">
    <location>
        <begin position="324"/>
        <end position="362"/>
    </location>
</feature>
<evidence type="ECO:0000256" key="4">
    <source>
        <dbReference type="ARBA" id="ARBA00022692"/>
    </source>
</evidence>
<dbReference type="PANTHER" id="PTHR18843:SF7">
    <property type="entry name" value="LAMINA-ASSOCIATED POLYPEPTIDE 1B ISOFORM 1-RELATED"/>
    <property type="match status" value="1"/>
</dbReference>
<dbReference type="AlphaFoldDB" id="A0A9Q1G5Z6"/>
<evidence type="ECO:0000256" key="8">
    <source>
        <dbReference type="ARBA" id="ARBA00023242"/>
    </source>
</evidence>
<evidence type="ECO:0000256" key="5">
    <source>
        <dbReference type="ARBA" id="ARBA00022989"/>
    </source>
</evidence>
<evidence type="ECO:0000256" key="10">
    <source>
        <dbReference type="SAM" id="MobiDB-lite"/>
    </source>
</evidence>
<sequence>MESSGVNIATNACRHDGTSVDNPCEQEQTTGDPQNVASGPETDKCDPKKEDEMEDSEKTDDTCRHDGTSVDNPREQEQTTGDPQNVRASGAETACRRDATSVDNPREQEQTTGEPQNVRASGAETDKCKPKREDEMGDSENKDSNQQTPGLLATAGAPDHSPLDSADDNVESRRAQTEHEGDKPDTHNLQEKPDDSRPEDLSKKLVPEEEDQNNVSEKAGYNQQTPGLLSTAGAPDHSLLDSADDNVESRRAQTEHEGDKPDTHNLQEKPDDSRPEDLSKKLVPEEEDQNNVSEKAGYNQQTPGLLSTAGAPDHSPLDSADDNVESRRAQTEHEGDKPDTHNLQEKPDDSRPDDLSKHEGDKPYTQNLQEKQDDSRPEDLSKILPTIIGVLVIAVFIGVFYFNGSSAQPEPREEPSSVDIFRREFDRMKSSFPSQRAELWKRSKIHLEKHLQTAEPTEPVSMILTSGRGAERTLRCLANRMAAAFSTALGASVLHIEGADMAALESDQVKLDIDEKLRGAFEGDRRAAVIHRFEELPPGSTLIFYRYCDHENAAYKGAFLTFTVLLEEDEVKSHLSLGAVEEIVQDHIQDKFLSSVHPASFDKMDMDKFSGLWSRISHLILPVAVEEYIEEQGCRL</sequence>
<feature type="compositionally biased region" description="Basic and acidic residues" evidence="10">
    <location>
        <begin position="41"/>
        <end position="51"/>
    </location>
</feature>
<keyword evidence="14" id="KW-1185">Reference proteome</keyword>
<dbReference type="InterPro" id="IPR038599">
    <property type="entry name" value="LAP1C-like_C_sf"/>
</dbReference>
<dbReference type="EMBL" id="JAINUF010000002">
    <property type="protein sequence ID" value="KAJ8376118.1"/>
    <property type="molecule type" value="Genomic_DNA"/>
</dbReference>
<feature type="compositionally biased region" description="Polar residues" evidence="10">
    <location>
        <begin position="78"/>
        <end position="87"/>
    </location>
</feature>
<accession>A0A9Q1G5Z6</accession>
<reference evidence="13" key="1">
    <citation type="journal article" date="2023" name="Science">
        <title>Genome structures resolve the early diversification of teleost fishes.</title>
        <authorList>
            <person name="Parey E."/>
            <person name="Louis A."/>
            <person name="Montfort J."/>
            <person name="Bouchez O."/>
            <person name="Roques C."/>
            <person name="Iampietro C."/>
            <person name="Lluch J."/>
            <person name="Castinel A."/>
            <person name="Donnadieu C."/>
            <person name="Desvignes T."/>
            <person name="Floi Bucao C."/>
            <person name="Jouanno E."/>
            <person name="Wen M."/>
            <person name="Mejri S."/>
            <person name="Dirks R."/>
            <person name="Jansen H."/>
            <person name="Henkel C."/>
            <person name="Chen W.J."/>
            <person name="Zahm M."/>
            <person name="Cabau C."/>
            <person name="Klopp C."/>
            <person name="Thompson A.W."/>
            <person name="Robinson-Rechavi M."/>
            <person name="Braasch I."/>
            <person name="Lecointre G."/>
            <person name="Bobe J."/>
            <person name="Postlethwait J.H."/>
            <person name="Berthelot C."/>
            <person name="Roest Crollius H."/>
            <person name="Guiguen Y."/>
        </authorList>
    </citation>
    <scope>NUCLEOTIDE SEQUENCE</scope>
    <source>
        <strain evidence="13">WJC10195</strain>
    </source>
</reference>
<evidence type="ECO:0000256" key="1">
    <source>
        <dbReference type="ARBA" id="ARBA00004259"/>
    </source>
</evidence>
<evidence type="ECO:0000256" key="7">
    <source>
        <dbReference type="ARBA" id="ARBA00023180"/>
    </source>
</evidence>
<keyword evidence="8" id="KW-0539">Nucleus</keyword>
<protein>
    <recommendedName>
        <fullName evidence="12">Torsin-1A-interacting protein 1/2 AAA+ activator domain-containing protein</fullName>
    </recommendedName>
</protein>
<evidence type="ECO:0000313" key="13">
    <source>
        <dbReference type="EMBL" id="KAJ8376118.1"/>
    </source>
</evidence>
<dbReference type="OrthoDB" id="6258998at2759"/>
<feature type="compositionally biased region" description="Basic and acidic residues" evidence="10">
    <location>
        <begin position="94"/>
        <end position="109"/>
    </location>
</feature>
<name>A0A9Q1G5Z6_SYNKA</name>
<feature type="compositionally biased region" description="Polar residues" evidence="10">
    <location>
        <begin position="19"/>
        <end position="37"/>
    </location>
</feature>
<dbReference type="PANTHER" id="PTHR18843">
    <property type="entry name" value="TORSIN-1A-INTERACTING PROTEIN"/>
    <property type="match status" value="1"/>
</dbReference>
<keyword evidence="3" id="KW-0597">Phosphoprotein</keyword>
<feature type="compositionally biased region" description="Polar residues" evidence="10">
    <location>
        <begin position="213"/>
        <end position="228"/>
    </location>
</feature>
<keyword evidence="4 11" id="KW-0812">Transmembrane</keyword>
<feature type="compositionally biased region" description="Basic and acidic residues" evidence="10">
    <location>
        <begin position="59"/>
        <end position="77"/>
    </location>
</feature>
<feature type="compositionally biased region" description="Basic and acidic residues" evidence="10">
    <location>
        <begin position="170"/>
        <end position="207"/>
    </location>
</feature>
<keyword evidence="7" id="KW-0325">Glycoprotein</keyword>
<dbReference type="GO" id="GO:0016020">
    <property type="term" value="C:membrane"/>
    <property type="evidence" value="ECO:0007669"/>
    <property type="project" value="TreeGrafter"/>
</dbReference>
<feature type="compositionally biased region" description="Polar residues" evidence="10">
    <location>
        <begin position="1"/>
        <end position="10"/>
    </location>
</feature>
<comment type="caution">
    <text evidence="13">The sequence shown here is derived from an EMBL/GenBank/DDBJ whole genome shotgun (WGS) entry which is preliminary data.</text>
</comment>
<dbReference type="GO" id="GO:0005635">
    <property type="term" value="C:nuclear envelope"/>
    <property type="evidence" value="ECO:0007669"/>
    <property type="project" value="UniProtKB-SubCell"/>
</dbReference>
<feature type="transmembrane region" description="Helical" evidence="11">
    <location>
        <begin position="383"/>
        <end position="402"/>
    </location>
</feature>
<evidence type="ECO:0000256" key="2">
    <source>
        <dbReference type="ARBA" id="ARBA00007860"/>
    </source>
</evidence>
<dbReference type="Pfam" id="PF05609">
    <property type="entry name" value="LAP1_C"/>
    <property type="match status" value="1"/>
</dbReference>
<evidence type="ECO:0000256" key="3">
    <source>
        <dbReference type="ARBA" id="ARBA00022553"/>
    </source>
</evidence>
<evidence type="ECO:0000256" key="11">
    <source>
        <dbReference type="SAM" id="Phobius"/>
    </source>
</evidence>
<dbReference type="GO" id="GO:0001671">
    <property type="term" value="F:ATPase activator activity"/>
    <property type="evidence" value="ECO:0007669"/>
    <property type="project" value="InterPro"/>
</dbReference>
<keyword evidence="6 11" id="KW-0472">Membrane</keyword>
<proteinExistence type="inferred from homology"/>
<dbReference type="InterPro" id="IPR008662">
    <property type="entry name" value="TOIP1/2"/>
</dbReference>
<feature type="compositionally biased region" description="Polar residues" evidence="10">
    <location>
        <begin position="290"/>
        <end position="305"/>
    </location>
</feature>
<comment type="similarity">
    <text evidence="2">Belongs to the TOR1AIP family.</text>
</comment>
<comment type="subcellular location">
    <subcellularLocation>
        <location evidence="9">Endomembrane system</location>
        <topology evidence="9">Single-pass membrane protein</topology>
    </subcellularLocation>
    <subcellularLocation>
        <location evidence="1">Nucleus envelope</location>
    </subcellularLocation>
</comment>
<organism evidence="13 14">
    <name type="scientific">Synaphobranchus kaupii</name>
    <name type="common">Kaup's arrowtooth eel</name>
    <dbReference type="NCBI Taxonomy" id="118154"/>
    <lineage>
        <taxon>Eukaryota</taxon>
        <taxon>Metazoa</taxon>
        <taxon>Chordata</taxon>
        <taxon>Craniata</taxon>
        <taxon>Vertebrata</taxon>
        <taxon>Euteleostomi</taxon>
        <taxon>Actinopterygii</taxon>
        <taxon>Neopterygii</taxon>
        <taxon>Teleostei</taxon>
        <taxon>Anguilliformes</taxon>
        <taxon>Synaphobranchidae</taxon>
        <taxon>Synaphobranchus</taxon>
    </lineage>
</organism>
<feature type="compositionally biased region" description="Basic and acidic residues" evidence="10">
    <location>
        <begin position="124"/>
        <end position="143"/>
    </location>
</feature>
<gene>
    <name evidence="13" type="ORF">SKAU_G00066980</name>
</gene>
<dbReference type="Gene3D" id="3.40.50.12190">
    <property type="match status" value="1"/>
</dbReference>
<evidence type="ECO:0000256" key="9">
    <source>
        <dbReference type="ARBA" id="ARBA00037847"/>
    </source>
</evidence>
<evidence type="ECO:0000256" key="6">
    <source>
        <dbReference type="ARBA" id="ARBA00023136"/>
    </source>
</evidence>
<evidence type="ECO:0000313" key="14">
    <source>
        <dbReference type="Proteomes" id="UP001152622"/>
    </source>
</evidence>
<feature type="compositionally biased region" description="Polar residues" evidence="10">
    <location>
        <begin position="110"/>
        <end position="119"/>
    </location>
</feature>
<feature type="domain" description="Torsin-1A-interacting protein 1/2 AAA+ activator" evidence="12">
    <location>
        <begin position="414"/>
        <end position="634"/>
    </location>
</feature>
<keyword evidence="5 11" id="KW-1133">Transmembrane helix</keyword>
<feature type="region of interest" description="Disordered" evidence="10">
    <location>
        <begin position="1"/>
        <end position="378"/>
    </location>
</feature>
<dbReference type="InterPro" id="IPR046753">
    <property type="entry name" value="TOIP1/2_C"/>
</dbReference>
<dbReference type="GO" id="GO:0061024">
    <property type="term" value="P:membrane organization"/>
    <property type="evidence" value="ECO:0007669"/>
    <property type="project" value="TreeGrafter"/>
</dbReference>